<dbReference type="AlphaFoldDB" id="A0A543CJE8"/>
<keyword evidence="1" id="KW-1133">Transmembrane helix</keyword>
<dbReference type="EMBL" id="VFOZ01000001">
    <property type="protein sequence ID" value="TQL97241.1"/>
    <property type="molecule type" value="Genomic_DNA"/>
</dbReference>
<keyword evidence="1" id="KW-0812">Transmembrane</keyword>
<proteinExistence type="predicted"/>
<reference evidence="2 3" key="1">
    <citation type="submission" date="2019-06" db="EMBL/GenBank/DDBJ databases">
        <title>Sequencing the genomes of 1000 actinobacteria strains.</title>
        <authorList>
            <person name="Klenk H.-P."/>
        </authorList>
    </citation>
    <scope>NUCLEOTIDE SEQUENCE [LARGE SCALE GENOMIC DNA]</scope>
    <source>
        <strain evidence="2 3">DSM 102200</strain>
    </source>
</reference>
<feature type="transmembrane region" description="Helical" evidence="1">
    <location>
        <begin position="157"/>
        <end position="176"/>
    </location>
</feature>
<evidence type="ECO:0000256" key="1">
    <source>
        <dbReference type="SAM" id="Phobius"/>
    </source>
</evidence>
<organism evidence="2 3">
    <name type="scientific">Actinoallomurus bryophytorum</name>
    <dbReference type="NCBI Taxonomy" id="1490222"/>
    <lineage>
        <taxon>Bacteria</taxon>
        <taxon>Bacillati</taxon>
        <taxon>Actinomycetota</taxon>
        <taxon>Actinomycetes</taxon>
        <taxon>Streptosporangiales</taxon>
        <taxon>Thermomonosporaceae</taxon>
        <taxon>Actinoallomurus</taxon>
    </lineage>
</organism>
<protein>
    <submittedName>
        <fullName evidence="2">Uncharacterized protein</fullName>
    </submittedName>
</protein>
<accession>A0A543CJE8</accession>
<feature type="transmembrane region" description="Helical" evidence="1">
    <location>
        <begin position="50"/>
        <end position="71"/>
    </location>
</feature>
<sequence length="356" mass="39218">MSEAANRMILRVSRPVRRVIFLSVLAGAAVSGLYAAMALMSYGLRLLTPVLIVAAVLAGRPLLVLCGRTFVGADRILVRRVPIGRIDVPLSEVGLVEIRRGLLMEWPVLYLRDGRVVELAAPMRFWFRPDLDYERDLGELRAQIRHPVAGIHPQWNLLRLVAGPVLTLTAIILILIDPPWASDVWPLRPHAKRLPDACTMLDAKARRLLPGAQVDHLFSRNDDADTHVMRHTCQWNATRPAPDGATLIDVGRLSIVVELDHGIGPTSDADEAHRAFLRETKIDIGGNEARVPHMGDEADLIVEHPGSGFAWVAVAVRKANVEEKIDLIYQGRAREREAALAAVGLAKLGISEIKFG</sequence>
<feature type="transmembrane region" description="Helical" evidence="1">
    <location>
        <begin position="20"/>
        <end position="44"/>
    </location>
</feature>
<keyword evidence="3" id="KW-1185">Reference proteome</keyword>
<comment type="caution">
    <text evidence="2">The sequence shown here is derived from an EMBL/GenBank/DDBJ whole genome shotgun (WGS) entry which is preliminary data.</text>
</comment>
<gene>
    <name evidence="2" type="ORF">FB559_2820</name>
</gene>
<evidence type="ECO:0000313" key="2">
    <source>
        <dbReference type="EMBL" id="TQL97241.1"/>
    </source>
</evidence>
<keyword evidence="1" id="KW-0472">Membrane</keyword>
<name>A0A543CJE8_9ACTN</name>
<evidence type="ECO:0000313" key="3">
    <source>
        <dbReference type="Proteomes" id="UP000316096"/>
    </source>
</evidence>
<dbReference type="Proteomes" id="UP000316096">
    <property type="component" value="Unassembled WGS sequence"/>
</dbReference>